<feature type="transmembrane region" description="Helical" evidence="1">
    <location>
        <begin position="15"/>
        <end position="34"/>
    </location>
</feature>
<sequence>MKAQMIEKNGFPKPIGFIMIFLMISLVCLIQCIFSQTVNSKTTGNKFDFPRVEEEAEIHV</sequence>
<reference evidence="2" key="1">
    <citation type="journal article" date="2014" name="Front. Microbiol.">
        <title>High frequency of phylogenetically diverse reductive dehalogenase-homologous genes in deep subseafloor sedimentary metagenomes.</title>
        <authorList>
            <person name="Kawai M."/>
            <person name="Futagami T."/>
            <person name="Toyoda A."/>
            <person name="Takaki Y."/>
            <person name="Nishi S."/>
            <person name="Hori S."/>
            <person name="Arai W."/>
            <person name="Tsubouchi T."/>
            <person name="Morono Y."/>
            <person name="Uchiyama I."/>
            <person name="Ito T."/>
            <person name="Fujiyama A."/>
            <person name="Inagaki F."/>
            <person name="Takami H."/>
        </authorList>
    </citation>
    <scope>NUCLEOTIDE SEQUENCE</scope>
    <source>
        <strain evidence="2">Expedition CK06-06</strain>
    </source>
</reference>
<evidence type="ECO:0000256" key="1">
    <source>
        <dbReference type="SAM" id="Phobius"/>
    </source>
</evidence>
<comment type="caution">
    <text evidence="2">The sequence shown here is derived from an EMBL/GenBank/DDBJ whole genome shotgun (WGS) entry which is preliminary data.</text>
</comment>
<name>X1NB47_9ZZZZ</name>
<dbReference type="AlphaFoldDB" id="X1NB47"/>
<proteinExistence type="predicted"/>
<feature type="non-terminal residue" evidence="2">
    <location>
        <position position="60"/>
    </location>
</feature>
<keyword evidence="1" id="KW-0472">Membrane</keyword>
<protein>
    <submittedName>
        <fullName evidence="2">Uncharacterized protein</fullName>
    </submittedName>
</protein>
<keyword evidence="1" id="KW-1133">Transmembrane helix</keyword>
<keyword evidence="1" id="KW-0812">Transmembrane</keyword>
<accession>X1NB47</accession>
<gene>
    <name evidence="2" type="ORF">S06H3_48336</name>
</gene>
<evidence type="ECO:0000313" key="2">
    <source>
        <dbReference type="EMBL" id="GAI41252.1"/>
    </source>
</evidence>
<dbReference type="EMBL" id="BARV01030429">
    <property type="protein sequence ID" value="GAI41252.1"/>
    <property type="molecule type" value="Genomic_DNA"/>
</dbReference>
<organism evidence="2">
    <name type="scientific">marine sediment metagenome</name>
    <dbReference type="NCBI Taxonomy" id="412755"/>
    <lineage>
        <taxon>unclassified sequences</taxon>
        <taxon>metagenomes</taxon>
        <taxon>ecological metagenomes</taxon>
    </lineage>
</organism>